<dbReference type="SUPFAM" id="SSF53067">
    <property type="entry name" value="Actin-like ATPase domain"/>
    <property type="match status" value="2"/>
</dbReference>
<proteinExistence type="predicted"/>
<dbReference type="Proteomes" id="UP000598996">
    <property type="component" value="Unassembled WGS sequence"/>
</dbReference>
<reference evidence="1 2" key="1">
    <citation type="submission" date="2021-01" db="EMBL/GenBank/DDBJ databases">
        <title>Actinoplanes sp. nov. LDG1-01 isolated from lichen.</title>
        <authorList>
            <person name="Saeng-In P."/>
            <person name="Phongsopitanun W."/>
            <person name="Kanchanasin P."/>
            <person name="Yuki M."/>
            <person name="Kudo T."/>
            <person name="Ohkuma M."/>
            <person name="Tanasupawat S."/>
        </authorList>
    </citation>
    <scope>NUCLEOTIDE SEQUENCE [LARGE SCALE GENOMIC DNA]</scope>
    <source>
        <strain evidence="1 2">LDG1-01</strain>
    </source>
</reference>
<accession>A0ABS1VDF6</accession>
<dbReference type="CDD" id="cd10229">
    <property type="entry name" value="ASKHA_NBD_HSP70_HSPA12"/>
    <property type="match status" value="1"/>
</dbReference>
<evidence type="ECO:0000313" key="2">
    <source>
        <dbReference type="Proteomes" id="UP000598996"/>
    </source>
</evidence>
<dbReference type="InterPro" id="IPR043129">
    <property type="entry name" value="ATPase_NBD"/>
</dbReference>
<dbReference type="EMBL" id="JAENHO010000001">
    <property type="protein sequence ID" value="MBL7252716.1"/>
    <property type="molecule type" value="Genomic_DNA"/>
</dbReference>
<protein>
    <submittedName>
        <fullName evidence="1">Uncharacterized protein</fullName>
    </submittedName>
</protein>
<dbReference type="Gene3D" id="3.30.420.40">
    <property type="match status" value="1"/>
</dbReference>
<gene>
    <name evidence="1" type="ORF">JKJ07_00155</name>
</gene>
<comment type="caution">
    <text evidence="1">The sequence shown here is derived from an EMBL/GenBank/DDBJ whole genome shotgun (WGS) entry which is preliminary data.</text>
</comment>
<keyword evidence="2" id="KW-1185">Reference proteome</keyword>
<organism evidence="1 2">
    <name type="scientific">Paractinoplanes lichenicola</name>
    <dbReference type="NCBI Taxonomy" id="2802976"/>
    <lineage>
        <taxon>Bacteria</taxon>
        <taxon>Bacillati</taxon>
        <taxon>Actinomycetota</taxon>
        <taxon>Actinomycetes</taxon>
        <taxon>Micromonosporales</taxon>
        <taxon>Micromonosporaceae</taxon>
        <taxon>Paractinoplanes</taxon>
    </lineage>
</organism>
<evidence type="ECO:0000313" key="1">
    <source>
        <dbReference type="EMBL" id="MBL7252716.1"/>
    </source>
</evidence>
<sequence length="595" mass="66173">MESTWPVVAAIDFGTHGTGYAWCEVTEANRDTSQRRLVLRERWPGSGMRYPKNLTALLLDAEGEVTEYGHLARQRWLDLSQDRAHDQYTYVSGFKMALKPDSYQGMSPPGIGARTIDSPRDAYPLVVAYLRYMYGIAMDEIGRSGYLDDQVRWCITIPAIWDEQEKQLMRDAAEEAGLPKDPDRLLLAIEPEVAALHCLIHLTRVLGTQNDVDITADNQRFTVVDCGGGTVDITSYRVNRSGADNRPRLAQIARAAGGKLGSEYINQAFVEEVLGERFGGPEVMARIQQECPHALAAMVDAWESFKVTAEAEIGPDGEPVFQRPVFLPIPGEINELLSEEVKERLAGLPGGAHRLAVQPDECRRLFDSVVISIIELVEEQIQEVREKDGPAGGSERLLLVGGLSAASYLQLRLQNHFGANATLMVPTDPAGAVLLGAAHYGYDPSMIRSRLARYTYGCDSAMAFRPNVDPQTKRWLDHNGKAWCTGRYQIFIRNGDSAELDDMVNHSFSPLDPEQTSLSFTFYRTVPRDPVYVDETAAESIGNLTVQLGDAMSLPLEQRSVRVMFRFGNTEIEVEAVNEHTGEQMTCTLRFDTAY</sequence>
<dbReference type="PANTHER" id="PTHR14187:SF5">
    <property type="entry name" value="HEAT SHOCK 70 KDA PROTEIN 12A"/>
    <property type="match status" value="1"/>
</dbReference>
<dbReference type="PANTHER" id="PTHR14187">
    <property type="entry name" value="ALPHA KINASE/ELONGATION FACTOR 2 KINASE"/>
    <property type="match status" value="1"/>
</dbReference>
<name>A0ABS1VDF6_9ACTN</name>
<dbReference type="RefSeq" id="WP_202989077.1">
    <property type="nucleotide sequence ID" value="NZ_JAENHO010000001.1"/>
</dbReference>